<dbReference type="EMBL" id="JAJGCB010000001">
    <property type="protein sequence ID" value="KAJ8996207.1"/>
    <property type="molecule type" value="Genomic_DNA"/>
</dbReference>
<gene>
    <name evidence="2" type="ORF">HRR80_000939</name>
</gene>
<organism evidence="2 3">
    <name type="scientific">Exophiala dermatitidis</name>
    <name type="common">Black yeast-like fungus</name>
    <name type="synonym">Wangiella dermatitidis</name>
    <dbReference type="NCBI Taxonomy" id="5970"/>
    <lineage>
        <taxon>Eukaryota</taxon>
        <taxon>Fungi</taxon>
        <taxon>Dikarya</taxon>
        <taxon>Ascomycota</taxon>
        <taxon>Pezizomycotina</taxon>
        <taxon>Eurotiomycetes</taxon>
        <taxon>Chaetothyriomycetidae</taxon>
        <taxon>Chaetothyriales</taxon>
        <taxon>Herpotrichiellaceae</taxon>
        <taxon>Exophiala</taxon>
    </lineage>
</organism>
<name>A0AAN6F638_EXODE</name>
<feature type="compositionally biased region" description="Polar residues" evidence="1">
    <location>
        <begin position="1"/>
        <end position="13"/>
    </location>
</feature>
<accession>A0AAN6F638</accession>
<evidence type="ECO:0000256" key="1">
    <source>
        <dbReference type="SAM" id="MobiDB-lite"/>
    </source>
</evidence>
<evidence type="ECO:0000313" key="2">
    <source>
        <dbReference type="EMBL" id="KAJ8996207.1"/>
    </source>
</evidence>
<sequence>MSFAPTQLPTPSDTPRAMDQDVPSPASYYPNHSTSWTPVDSITPISTNPSKKRSRDDEHEHGDSGSYFTPPAPAPEEEPIYGEGMVLINPRTGIAISAESQTGTWYDEKVEQKVKQEEIAAAAASAAPRPTMPMSRKSMRLSQTSIRLPLDTGVASAPASPPKTAVDHRSEFDEATLALGIGWTKMSSEDEAIQAAARGWARYLDNHYARDIHGAQILLKSSGLNAYLVGAQEGYFLFSEDLLEGKLVGRTWETCLRNLKSQPIVFEGEEVLRAERTPGPEAARVQQQSNGTMMENWADYNRLNNVQVQVQPVAVSHGGMELD</sequence>
<feature type="region of interest" description="Disordered" evidence="1">
    <location>
        <begin position="1"/>
        <end position="79"/>
    </location>
</feature>
<dbReference type="AlphaFoldDB" id="A0AAN6F638"/>
<feature type="compositionally biased region" description="Polar residues" evidence="1">
    <location>
        <begin position="30"/>
        <end position="49"/>
    </location>
</feature>
<dbReference type="Proteomes" id="UP001161757">
    <property type="component" value="Unassembled WGS sequence"/>
</dbReference>
<evidence type="ECO:0000313" key="3">
    <source>
        <dbReference type="Proteomes" id="UP001161757"/>
    </source>
</evidence>
<reference evidence="2" key="1">
    <citation type="submission" date="2023-01" db="EMBL/GenBank/DDBJ databases">
        <title>Exophiala dermititidis isolated from Cystic Fibrosis Patient.</title>
        <authorList>
            <person name="Kurbessoian T."/>
            <person name="Crocker A."/>
            <person name="Murante D."/>
            <person name="Hogan D.A."/>
            <person name="Stajich J.E."/>
        </authorList>
    </citation>
    <scope>NUCLEOTIDE SEQUENCE</scope>
    <source>
        <strain evidence="2">Ex8</strain>
    </source>
</reference>
<feature type="compositionally biased region" description="Basic and acidic residues" evidence="1">
    <location>
        <begin position="54"/>
        <end position="63"/>
    </location>
</feature>
<comment type="caution">
    <text evidence="2">The sequence shown here is derived from an EMBL/GenBank/DDBJ whole genome shotgun (WGS) entry which is preliminary data.</text>
</comment>
<protein>
    <submittedName>
        <fullName evidence="2">Uncharacterized protein</fullName>
    </submittedName>
</protein>
<proteinExistence type="predicted"/>